<protein>
    <submittedName>
        <fullName evidence="2">Uncharacterized protein</fullName>
    </submittedName>
</protein>
<accession>A0A1J9PA66</accession>
<organism evidence="2 3">
    <name type="scientific">Emergomyces pasteurianus Ep9510</name>
    <dbReference type="NCBI Taxonomy" id="1447872"/>
    <lineage>
        <taxon>Eukaryota</taxon>
        <taxon>Fungi</taxon>
        <taxon>Dikarya</taxon>
        <taxon>Ascomycota</taxon>
        <taxon>Pezizomycotina</taxon>
        <taxon>Eurotiomycetes</taxon>
        <taxon>Eurotiomycetidae</taxon>
        <taxon>Onygenales</taxon>
        <taxon>Ajellomycetaceae</taxon>
        <taxon>Emergomyces</taxon>
    </lineage>
</organism>
<dbReference type="EMBL" id="LGRN01000348">
    <property type="protein sequence ID" value="OJD12958.1"/>
    <property type="molecule type" value="Genomic_DNA"/>
</dbReference>
<evidence type="ECO:0000313" key="3">
    <source>
        <dbReference type="Proteomes" id="UP000182235"/>
    </source>
</evidence>
<feature type="compositionally biased region" description="Acidic residues" evidence="1">
    <location>
        <begin position="178"/>
        <end position="194"/>
    </location>
</feature>
<dbReference type="InterPro" id="IPR022190">
    <property type="entry name" value="DUF3716"/>
</dbReference>
<keyword evidence="3" id="KW-1185">Reference proteome</keyword>
<name>A0A1J9PA66_9EURO</name>
<feature type="region of interest" description="Disordered" evidence="1">
    <location>
        <begin position="177"/>
        <end position="269"/>
    </location>
</feature>
<dbReference type="AlphaFoldDB" id="A0A1J9PA66"/>
<feature type="compositionally biased region" description="Polar residues" evidence="1">
    <location>
        <begin position="203"/>
        <end position="230"/>
    </location>
</feature>
<dbReference type="OrthoDB" id="4188664at2759"/>
<gene>
    <name evidence="2" type="ORF">AJ78_06526</name>
</gene>
<sequence>MAPGMKITSKSSRKTDVALPPRCQFPNGAVLEEVVHDQLDPNRSRIRKFTVLPGSPTMHVISQLPCRRRVLWRRSRCTQGYSVRRISTAYQRDAALIQTRGQMVYSGEDMCAGCKGALGPFTTCVVAMTNKGEYPRFGACANCVWRGIARECSCCPSLNTDIDGERVLICQFRKGSEQDPEYESDDEDGDEEESFLLSPPPSQNSRGTTSRKNNTPSKASSQPMSTTSGIPINRSKRAHRGPSIPPRARRPPSPAVVIPSPSKRTGLRTGTTVTRWKYFKVPPGLSPNTAEDIRLAIEELNAVRAKLASRLELLESVQLGSWE</sequence>
<reference evidence="2 3" key="1">
    <citation type="submission" date="2015-07" db="EMBL/GenBank/DDBJ databases">
        <title>Emmonsia species relationships and genome sequence.</title>
        <authorList>
            <consortium name="The Broad Institute Genomics Platform"/>
            <person name="Cuomo C.A."/>
            <person name="Munoz J.F."/>
            <person name="Imamovic A."/>
            <person name="Priest M.E."/>
            <person name="Young S."/>
            <person name="Clay O.K."/>
            <person name="McEwen J.G."/>
        </authorList>
    </citation>
    <scope>NUCLEOTIDE SEQUENCE [LARGE SCALE GENOMIC DNA]</scope>
    <source>
        <strain evidence="2 3">UAMH 9510</strain>
    </source>
</reference>
<feature type="compositionally biased region" description="Low complexity" evidence="1">
    <location>
        <begin position="255"/>
        <end position="269"/>
    </location>
</feature>
<comment type="caution">
    <text evidence="2">The sequence shown here is derived from an EMBL/GenBank/DDBJ whole genome shotgun (WGS) entry which is preliminary data.</text>
</comment>
<evidence type="ECO:0000256" key="1">
    <source>
        <dbReference type="SAM" id="MobiDB-lite"/>
    </source>
</evidence>
<dbReference type="VEuPathDB" id="FungiDB:AJ78_06526"/>
<evidence type="ECO:0000313" key="2">
    <source>
        <dbReference type="EMBL" id="OJD12958.1"/>
    </source>
</evidence>
<dbReference type="Proteomes" id="UP000182235">
    <property type="component" value="Unassembled WGS sequence"/>
</dbReference>
<dbReference type="STRING" id="1447872.A0A1J9PA66"/>
<proteinExistence type="predicted"/>
<dbReference type="Pfam" id="PF12511">
    <property type="entry name" value="DUF3716"/>
    <property type="match status" value="1"/>
</dbReference>